<dbReference type="Proteomes" id="UP000324241">
    <property type="component" value="Unassembled WGS sequence"/>
</dbReference>
<dbReference type="Pfam" id="PF11951">
    <property type="entry name" value="Fungal_trans_2"/>
    <property type="match status" value="1"/>
</dbReference>
<protein>
    <recommendedName>
        <fullName evidence="5">Transcription factor domain-containing protein</fullName>
    </recommendedName>
</protein>
<evidence type="ECO:0000256" key="1">
    <source>
        <dbReference type="ARBA" id="ARBA00004123"/>
    </source>
</evidence>
<dbReference type="GO" id="GO:0003700">
    <property type="term" value="F:DNA-binding transcription factor activity"/>
    <property type="evidence" value="ECO:0007669"/>
    <property type="project" value="TreeGrafter"/>
</dbReference>
<dbReference type="GeneID" id="54330805"/>
<dbReference type="GO" id="GO:0005634">
    <property type="term" value="C:nucleus"/>
    <property type="evidence" value="ECO:0007669"/>
    <property type="project" value="UniProtKB-SubCell"/>
</dbReference>
<comment type="caution">
    <text evidence="3">The sequence shown here is derived from an EMBL/GenBank/DDBJ whole genome shotgun (WGS) entry which is preliminary data.</text>
</comment>
<organism evidence="3 4">
    <name type="scientific">Aspergillus tanneri</name>
    <dbReference type="NCBI Taxonomy" id="1220188"/>
    <lineage>
        <taxon>Eukaryota</taxon>
        <taxon>Fungi</taxon>
        <taxon>Dikarya</taxon>
        <taxon>Ascomycota</taxon>
        <taxon>Pezizomycotina</taxon>
        <taxon>Eurotiomycetes</taxon>
        <taxon>Eurotiomycetidae</taxon>
        <taxon>Eurotiales</taxon>
        <taxon>Aspergillaceae</taxon>
        <taxon>Aspergillus</taxon>
        <taxon>Aspergillus subgen. Circumdati</taxon>
    </lineage>
</organism>
<dbReference type="GO" id="GO:0045944">
    <property type="term" value="P:positive regulation of transcription by RNA polymerase II"/>
    <property type="evidence" value="ECO:0007669"/>
    <property type="project" value="TreeGrafter"/>
</dbReference>
<dbReference type="AlphaFoldDB" id="A0A5M9MMF6"/>
<dbReference type="OrthoDB" id="19261at2759"/>
<keyword evidence="2" id="KW-0539">Nucleus</keyword>
<dbReference type="InterPro" id="IPR021858">
    <property type="entry name" value="Fun_TF"/>
</dbReference>
<sequence length="418" mass="47608">MAATHQLIRCQPSNASIVRRTFDVLDQPEKRNTGYPLDSAYQPLVKKIYESRYLALQDLRAYIERPEHHLTDITLSIAFLLMMAEIQHSAYGRWRSHLEGVRRIIKLRGGLHAVAQPSHPQTLSVVLNFIGVDIVSCITAASAHLVPRSEEQTQHQEYIRQLLNDGSYLHTGFPGPLKILEGLALVNHLRAVSSIQQNKEDSELDYRAFTALQVIMSISPRLWAASICHRISMGMGAFTKEHPKRDVSPNSSSTVICITYPQAVDNIEGHWVSVATLYQCASLLYCIRTLFLDRHRSKQTNRFLAAVGIDLLSLRQKTINALWEHLRLSLHREKYWRAGALFTEYLIWPLLIVGLEDCGGDDRVGHREFVINALKQLSLCVGKLSWLDAELFLKSAWEKPWQTWDDLFYGTHGNCAFL</sequence>
<evidence type="ECO:0000313" key="4">
    <source>
        <dbReference type="Proteomes" id="UP000324241"/>
    </source>
</evidence>
<dbReference type="GO" id="GO:0000976">
    <property type="term" value="F:transcription cis-regulatory region binding"/>
    <property type="evidence" value="ECO:0007669"/>
    <property type="project" value="TreeGrafter"/>
</dbReference>
<dbReference type="PANTHER" id="PTHR37534:SF51">
    <property type="entry name" value="ACRIFLAVINE SENSITIVITY CONTROL PROTEIN ACR-2"/>
    <property type="match status" value="1"/>
</dbReference>
<evidence type="ECO:0008006" key="5">
    <source>
        <dbReference type="Google" id="ProtNLM"/>
    </source>
</evidence>
<dbReference type="PANTHER" id="PTHR37534">
    <property type="entry name" value="TRANSCRIPTIONAL ACTIVATOR PROTEIN UGA3"/>
    <property type="match status" value="1"/>
</dbReference>
<dbReference type="EMBL" id="QUQM01000006">
    <property type="protein sequence ID" value="KAA8643907.1"/>
    <property type="molecule type" value="Genomic_DNA"/>
</dbReference>
<proteinExistence type="predicted"/>
<name>A0A5M9MMF6_9EURO</name>
<accession>A0A5M9MMF6</accession>
<reference evidence="3 4" key="1">
    <citation type="submission" date="2019-08" db="EMBL/GenBank/DDBJ databases">
        <title>The genome sequence of a newly discovered highly antifungal drug resistant Aspergillus species, Aspergillus tanneri NIH 1004.</title>
        <authorList>
            <person name="Mounaud S."/>
            <person name="Singh I."/>
            <person name="Joardar V."/>
            <person name="Pakala S."/>
            <person name="Pakala S."/>
            <person name="Venepally P."/>
            <person name="Chung J.K."/>
            <person name="Losada L."/>
            <person name="Nierman W.C."/>
        </authorList>
    </citation>
    <scope>NUCLEOTIDE SEQUENCE [LARGE SCALE GENOMIC DNA]</scope>
    <source>
        <strain evidence="3 4">NIH1004</strain>
    </source>
</reference>
<comment type="subcellular location">
    <subcellularLocation>
        <location evidence="1">Nucleus</location>
    </subcellularLocation>
</comment>
<dbReference type="RefSeq" id="XP_033423268.1">
    <property type="nucleotide sequence ID" value="XM_033572716.1"/>
</dbReference>
<evidence type="ECO:0000256" key="2">
    <source>
        <dbReference type="ARBA" id="ARBA00023242"/>
    </source>
</evidence>
<evidence type="ECO:0000313" key="3">
    <source>
        <dbReference type="EMBL" id="KAA8643907.1"/>
    </source>
</evidence>
<gene>
    <name evidence="3" type="ORF">ATNIH1004_008103</name>
</gene>